<dbReference type="AlphaFoldDB" id="X1QXX6"/>
<dbReference type="Gene3D" id="3.40.50.620">
    <property type="entry name" value="HUPs"/>
    <property type="match status" value="1"/>
</dbReference>
<proteinExistence type="predicted"/>
<accession>X1QXX6</accession>
<dbReference type="EMBL" id="BARW01001411">
    <property type="protein sequence ID" value="GAI59656.1"/>
    <property type="molecule type" value="Genomic_DNA"/>
</dbReference>
<reference evidence="1" key="1">
    <citation type="journal article" date="2014" name="Front. Microbiol.">
        <title>High frequency of phylogenetically diverse reductive dehalogenase-homologous genes in deep subseafloor sedimentary metagenomes.</title>
        <authorList>
            <person name="Kawai M."/>
            <person name="Futagami T."/>
            <person name="Toyoda A."/>
            <person name="Takaki Y."/>
            <person name="Nishi S."/>
            <person name="Hori S."/>
            <person name="Arai W."/>
            <person name="Tsubouchi T."/>
            <person name="Morono Y."/>
            <person name="Uchiyama I."/>
            <person name="Ito T."/>
            <person name="Fujiyama A."/>
            <person name="Inagaki F."/>
            <person name="Takami H."/>
        </authorList>
    </citation>
    <scope>NUCLEOTIDE SEQUENCE</scope>
    <source>
        <strain evidence="1">Expedition CK06-06</strain>
    </source>
</reference>
<dbReference type="SUPFAM" id="SSF52402">
    <property type="entry name" value="Adenine nucleotide alpha hydrolases-like"/>
    <property type="match status" value="1"/>
</dbReference>
<gene>
    <name evidence="1" type="ORF">S12H4_04536</name>
</gene>
<organism evidence="1">
    <name type="scientific">marine sediment metagenome</name>
    <dbReference type="NCBI Taxonomy" id="412755"/>
    <lineage>
        <taxon>unclassified sequences</taxon>
        <taxon>metagenomes</taxon>
        <taxon>ecological metagenomes</taxon>
    </lineage>
</organism>
<feature type="non-terminal residue" evidence="1">
    <location>
        <position position="83"/>
    </location>
</feature>
<evidence type="ECO:0000313" key="1">
    <source>
        <dbReference type="EMBL" id="GAI59656.1"/>
    </source>
</evidence>
<dbReference type="InterPro" id="IPR014729">
    <property type="entry name" value="Rossmann-like_a/b/a_fold"/>
</dbReference>
<comment type="caution">
    <text evidence="1">The sequence shown here is derived from an EMBL/GenBank/DDBJ whole genome shotgun (WGS) entry which is preliminary data.</text>
</comment>
<name>X1QXX6_9ZZZZ</name>
<protein>
    <submittedName>
        <fullName evidence="1">Uncharacterized protein</fullName>
    </submittedName>
</protein>
<sequence length="83" mass="9118">MKGDIFVEIVVVVGQVPATGISIEYDRRLNSVDPDDILYIPSRCDMQAVEEAIRIRDSQGEGTITLIAIGPQRVEAALRAYLS</sequence>